<dbReference type="InterPro" id="IPR004559">
    <property type="entry name" value="HemW-like"/>
</dbReference>
<evidence type="ECO:0000256" key="5">
    <source>
        <dbReference type="ARBA" id="ARBA00022723"/>
    </source>
</evidence>
<dbReference type="CDD" id="cd01335">
    <property type="entry name" value="Radical_SAM"/>
    <property type="match status" value="1"/>
</dbReference>
<proteinExistence type="inferred from homology"/>
<keyword evidence="5 9" id="KW-0479">Metal-binding</keyword>
<evidence type="ECO:0000256" key="7">
    <source>
        <dbReference type="ARBA" id="ARBA00023014"/>
    </source>
</evidence>
<dbReference type="GO" id="GO:0005737">
    <property type="term" value="C:cytoplasm"/>
    <property type="evidence" value="ECO:0007669"/>
    <property type="project" value="UniProtKB-SubCell"/>
</dbReference>
<dbReference type="AlphaFoldDB" id="A0A923LFP3"/>
<evidence type="ECO:0000259" key="10">
    <source>
        <dbReference type="PROSITE" id="PS51918"/>
    </source>
</evidence>
<evidence type="ECO:0000256" key="9">
    <source>
        <dbReference type="RuleBase" id="RU364116"/>
    </source>
</evidence>
<gene>
    <name evidence="11" type="ORF">H8S37_00695</name>
</gene>
<accession>A0A923LFP3</accession>
<dbReference type="Gene3D" id="3.20.20.70">
    <property type="entry name" value="Aldolase class I"/>
    <property type="match status" value="1"/>
</dbReference>
<dbReference type="GO" id="GO:0051539">
    <property type="term" value="F:4 iron, 4 sulfur cluster binding"/>
    <property type="evidence" value="ECO:0007669"/>
    <property type="project" value="UniProtKB-UniRule"/>
</dbReference>
<keyword evidence="6 9" id="KW-0408">Iron</keyword>
<dbReference type="InterPro" id="IPR034505">
    <property type="entry name" value="Coproporphyrinogen-III_oxidase"/>
</dbReference>
<dbReference type="SUPFAM" id="SSF102114">
    <property type="entry name" value="Radical SAM enzymes"/>
    <property type="match status" value="1"/>
</dbReference>
<evidence type="ECO:0000256" key="1">
    <source>
        <dbReference type="ARBA" id="ARBA00006100"/>
    </source>
</evidence>
<keyword evidence="4 9" id="KW-0949">S-adenosyl-L-methionine</keyword>
<name>A0A923LFP3_9FIRM</name>
<dbReference type="PROSITE" id="PS51918">
    <property type="entry name" value="RADICAL_SAM"/>
    <property type="match status" value="1"/>
</dbReference>
<dbReference type="InterPro" id="IPR013785">
    <property type="entry name" value="Aldolase_TIM"/>
</dbReference>
<reference evidence="11" key="1">
    <citation type="submission" date="2020-08" db="EMBL/GenBank/DDBJ databases">
        <title>Genome public.</title>
        <authorList>
            <person name="Liu C."/>
            <person name="Sun Q."/>
        </authorList>
    </citation>
    <scope>NUCLEOTIDE SEQUENCE</scope>
    <source>
        <strain evidence="11">NSJ-55</strain>
    </source>
</reference>
<dbReference type="SFLD" id="SFLDF00288">
    <property type="entry name" value="HemN-like__clustered_with_nucl"/>
    <property type="match status" value="1"/>
</dbReference>
<dbReference type="InterPro" id="IPR058240">
    <property type="entry name" value="rSAM_sf"/>
</dbReference>
<keyword evidence="9" id="KW-0963">Cytoplasm</keyword>
<protein>
    <recommendedName>
        <fullName evidence="2 9">Heme chaperone HemW</fullName>
    </recommendedName>
</protein>
<evidence type="ECO:0000313" key="11">
    <source>
        <dbReference type="EMBL" id="MBC5687454.1"/>
    </source>
</evidence>
<comment type="function">
    <text evidence="9">Probably acts as a heme chaperone, transferring heme to an unknown acceptor. Binds one molecule of heme per monomer, possibly covalently. Binds 1 [4Fe-4S] cluster. The cluster is coordinated with 3 cysteines and an exchangeable S-adenosyl-L-methionine.</text>
</comment>
<dbReference type="InterPro" id="IPR007197">
    <property type="entry name" value="rSAM"/>
</dbReference>
<dbReference type="GO" id="GO:0004109">
    <property type="term" value="F:coproporphyrinogen oxidase activity"/>
    <property type="evidence" value="ECO:0007669"/>
    <property type="project" value="InterPro"/>
</dbReference>
<evidence type="ECO:0000256" key="4">
    <source>
        <dbReference type="ARBA" id="ARBA00022691"/>
    </source>
</evidence>
<evidence type="ECO:0000256" key="2">
    <source>
        <dbReference type="ARBA" id="ARBA00017228"/>
    </source>
</evidence>
<dbReference type="InterPro" id="IPR006638">
    <property type="entry name" value="Elp3/MiaA/NifB-like_rSAM"/>
</dbReference>
<dbReference type="PANTHER" id="PTHR13932">
    <property type="entry name" value="COPROPORPHYRINIGEN III OXIDASE"/>
    <property type="match status" value="1"/>
</dbReference>
<sequence length="392" mass="45377">MKKELELYLHIPFCVRKCAYCDFLSNAAEDKTIKRYVNALIREIESCRRAFQEYTAATVFMGGGTPSILAGTETVRIFRALYENFEFAKEPEITIEVNPGTVTCEKLELWKNAGINRLSIGLQSADNRELKLLGRIHTFEDFLETYTKAREAGFTNINVDLISAIPGQVAADWEQTLRKTAQLEPEHISAYSLMIEEGTLFYDWYVKGGHRGGKKEIPPLPGEEEDRRIYKKTKEILKEYGYVRYEISNYAKEGYACRHNLGYWERKEYLGLGLGAASLINEQRFANTASLSEYLNAFEKRKASYSSVRVGRETLHIQEQMEEFMFLGLRKMEGVSRSEFARKFQKELEHVYGVQIKELKERGLLEEKKDFLFLTEFGIDVSNYVFEQFLDP</sequence>
<organism evidence="11 12">
    <name type="scientific">Mediterraneibacter hominis</name>
    <dbReference type="NCBI Taxonomy" id="2763054"/>
    <lineage>
        <taxon>Bacteria</taxon>
        <taxon>Bacillati</taxon>
        <taxon>Bacillota</taxon>
        <taxon>Clostridia</taxon>
        <taxon>Lachnospirales</taxon>
        <taxon>Lachnospiraceae</taxon>
        <taxon>Mediterraneibacter</taxon>
    </lineage>
</organism>
<dbReference type="Proteomes" id="UP000652477">
    <property type="component" value="Unassembled WGS sequence"/>
</dbReference>
<comment type="similarity">
    <text evidence="1">Belongs to the anaerobic coproporphyrinogen-III oxidase family. HemW subfamily.</text>
</comment>
<dbReference type="NCBIfam" id="TIGR00539">
    <property type="entry name" value="hemN_rel"/>
    <property type="match status" value="1"/>
</dbReference>
<dbReference type="EMBL" id="JACOPF010000001">
    <property type="protein sequence ID" value="MBC5687454.1"/>
    <property type="molecule type" value="Genomic_DNA"/>
</dbReference>
<comment type="caution">
    <text evidence="11">The sequence shown here is derived from an EMBL/GenBank/DDBJ whole genome shotgun (WGS) entry which is preliminary data.</text>
</comment>
<dbReference type="SMART" id="SM00729">
    <property type="entry name" value="Elp3"/>
    <property type="match status" value="1"/>
</dbReference>
<dbReference type="SFLD" id="SFLDF00562">
    <property type="entry name" value="HemN-like__clustered_with_heat"/>
    <property type="match status" value="1"/>
</dbReference>
<dbReference type="Pfam" id="PF06969">
    <property type="entry name" value="HemN_C"/>
    <property type="match status" value="1"/>
</dbReference>
<keyword evidence="12" id="KW-1185">Reference proteome</keyword>
<keyword evidence="7 9" id="KW-0411">Iron-sulfur</keyword>
<dbReference type="GO" id="GO:0006779">
    <property type="term" value="P:porphyrin-containing compound biosynthetic process"/>
    <property type="evidence" value="ECO:0007669"/>
    <property type="project" value="InterPro"/>
</dbReference>
<dbReference type="InterPro" id="IPR010723">
    <property type="entry name" value="HemN_C"/>
</dbReference>
<dbReference type="GO" id="GO:0046872">
    <property type="term" value="F:metal ion binding"/>
    <property type="evidence" value="ECO:0007669"/>
    <property type="project" value="UniProtKB-UniRule"/>
</dbReference>
<evidence type="ECO:0000256" key="8">
    <source>
        <dbReference type="ARBA" id="ARBA00023186"/>
    </source>
</evidence>
<dbReference type="Pfam" id="PF04055">
    <property type="entry name" value="Radical_SAM"/>
    <property type="match status" value="1"/>
</dbReference>
<dbReference type="SFLD" id="SFLDG01065">
    <property type="entry name" value="anaerobic_coproporphyrinogen-I"/>
    <property type="match status" value="1"/>
</dbReference>
<dbReference type="PANTHER" id="PTHR13932:SF5">
    <property type="entry name" value="RADICAL S-ADENOSYL METHIONINE DOMAIN-CONTAINING PROTEIN 1, MITOCHONDRIAL"/>
    <property type="match status" value="1"/>
</dbReference>
<dbReference type="SFLD" id="SFLDS00029">
    <property type="entry name" value="Radical_SAM"/>
    <property type="match status" value="1"/>
</dbReference>
<evidence type="ECO:0000313" key="12">
    <source>
        <dbReference type="Proteomes" id="UP000652477"/>
    </source>
</evidence>
<evidence type="ECO:0000256" key="6">
    <source>
        <dbReference type="ARBA" id="ARBA00023004"/>
    </source>
</evidence>
<feature type="domain" description="Radical SAM core" evidence="10">
    <location>
        <begin position="1"/>
        <end position="243"/>
    </location>
</feature>
<keyword evidence="9" id="KW-0004">4Fe-4S</keyword>
<dbReference type="RefSeq" id="WP_186874146.1">
    <property type="nucleotide sequence ID" value="NZ_JACOPF010000001.1"/>
</dbReference>
<keyword evidence="3 9" id="KW-0349">Heme</keyword>
<keyword evidence="8 9" id="KW-0143">Chaperone</keyword>
<dbReference type="SFLD" id="SFLDG01082">
    <property type="entry name" value="B12-binding_domain_containing"/>
    <property type="match status" value="1"/>
</dbReference>
<evidence type="ECO:0000256" key="3">
    <source>
        <dbReference type="ARBA" id="ARBA00022617"/>
    </source>
</evidence>
<comment type="subcellular location">
    <subcellularLocation>
        <location evidence="9">Cytoplasm</location>
    </subcellularLocation>
</comment>